<dbReference type="GeneID" id="78820313"/>
<reference evidence="1 2" key="1">
    <citation type="journal article" date="2019" name="Int. J. Syst. Evol. Microbiol.">
        <title>The Global Catalogue of Microorganisms (GCM) 10K type strain sequencing project: providing services to taxonomists for standard genome sequencing and annotation.</title>
        <authorList>
            <consortium name="The Broad Institute Genomics Platform"/>
            <consortium name="The Broad Institute Genome Sequencing Center for Infectious Disease"/>
            <person name="Wu L."/>
            <person name="Ma J."/>
        </authorList>
    </citation>
    <scope>NUCLEOTIDE SEQUENCE [LARGE SCALE GENOMIC DNA]</scope>
    <source>
        <strain evidence="1 2">XZYJT29</strain>
    </source>
</reference>
<proteinExistence type="predicted"/>
<dbReference type="Proteomes" id="UP001596432">
    <property type="component" value="Unassembled WGS sequence"/>
</dbReference>
<sequence length="93" mass="10293">MSEQSASDTEYVAPLEQLEGETEVRFQCGIAAGDHFEPGDPEYCPHEPETIVLNEPAFIDERGKIHLPGRPGECPECGNPHEFRFNGVGVFFS</sequence>
<gene>
    <name evidence="1" type="ORF">ACFQMA_09360</name>
</gene>
<comment type="caution">
    <text evidence="1">The sequence shown here is derived from an EMBL/GenBank/DDBJ whole genome shotgun (WGS) entry which is preliminary data.</text>
</comment>
<evidence type="ECO:0000313" key="1">
    <source>
        <dbReference type="EMBL" id="MFC7140040.1"/>
    </source>
</evidence>
<accession>A0ABD5XY27</accession>
<evidence type="ECO:0000313" key="2">
    <source>
        <dbReference type="Proteomes" id="UP001596432"/>
    </source>
</evidence>
<dbReference type="AlphaFoldDB" id="A0ABD5XY27"/>
<dbReference type="EMBL" id="JBHTAS010000001">
    <property type="protein sequence ID" value="MFC7140040.1"/>
    <property type="molecule type" value="Genomic_DNA"/>
</dbReference>
<dbReference type="RefSeq" id="WP_274325607.1">
    <property type="nucleotide sequence ID" value="NZ_CP118158.1"/>
</dbReference>
<keyword evidence="2" id="KW-1185">Reference proteome</keyword>
<organism evidence="1 2">
    <name type="scientific">Halosimplex aquaticum</name>
    <dbReference type="NCBI Taxonomy" id="3026162"/>
    <lineage>
        <taxon>Archaea</taxon>
        <taxon>Methanobacteriati</taxon>
        <taxon>Methanobacteriota</taxon>
        <taxon>Stenosarchaea group</taxon>
        <taxon>Halobacteria</taxon>
        <taxon>Halobacteriales</taxon>
        <taxon>Haloarculaceae</taxon>
        <taxon>Halosimplex</taxon>
    </lineage>
</organism>
<protein>
    <submittedName>
        <fullName evidence="1">Uncharacterized protein</fullName>
    </submittedName>
</protein>
<name>A0ABD5XY27_9EURY</name>